<organism evidence="5 6">
    <name type="scientific">Marinimicrobium koreense</name>
    <dbReference type="NCBI Taxonomy" id="306545"/>
    <lineage>
        <taxon>Bacteria</taxon>
        <taxon>Pseudomonadati</taxon>
        <taxon>Pseudomonadota</taxon>
        <taxon>Gammaproteobacteria</taxon>
        <taxon>Cellvibrionales</taxon>
        <taxon>Cellvibrionaceae</taxon>
        <taxon>Marinimicrobium</taxon>
    </lineage>
</organism>
<dbReference type="SUPFAM" id="SSF53300">
    <property type="entry name" value="vWA-like"/>
    <property type="match status" value="1"/>
</dbReference>
<keyword evidence="2" id="KW-0472">Membrane</keyword>
<dbReference type="Pfam" id="PF00092">
    <property type="entry name" value="VWA"/>
    <property type="match status" value="1"/>
</dbReference>
<feature type="compositionally biased region" description="Acidic residues" evidence="1">
    <location>
        <begin position="680"/>
        <end position="692"/>
    </location>
</feature>
<reference evidence="5 6" key="1">
    <citation type="submission" date="2018-11" db="EMBL/GenBank/DDBJ databases">
        <title>Genomic Encyclopedia of Type Strains, Phase IV (KMG-IV): sequencing the most valuable type-strain genomes for metagenomic binning, comparative biology and taxonomic classification.</title>
        <authorList>
            <person name="Goeker M."/>
        </authorList>
    </citation>
    <scope>NUCLEOTIDE SEQUENCE [LARGE SCALE GENOMIC DNA]</scope>
    <source>
        <strain evidence="5 6">DSM 16974</strain>
    </source>
</reference>
<feature type="transmembrane region" description="Helical" evidence="2">
    <location>
        <begin position="586"/>
        <end position="607"/>
    </location>
</feature>
<dbReference type="AlphaFoldDB" id="A0A3N1NX92"/>
<accession>A0A3N1NX92</accession>
<evidence type="ECO:0000256" key="1">
    <source>
        <dbReference type="SAM" id="MobiDB-lite"/>
    </source>
</evidence>
<dbReference type="CDD" id="cd00198">
    <property type="entry name" value="vWFA"/>
    <property type="match status" value="1"/>
</dbReference>
<keyword evidence="2" id="KW-0812">Transmembrane</keyword>
<feature type="compositionally biased region" description="Pro residues" evidence="1">
    <location>
        <begin position="653"/>
        <end position="664"/>
    </location>
</feature>
<sequence length="692" mass="75725">MKTGCRAALLILGLVLLVPLSAQEPQTEQADIRLVVDISGSMKRTDPDNLRRPALSLLVRLLPPGARAGVWTFGQEVNALIPHREVDDRWKTGALERVGEINSVALYTHIGAALEGAAYDRAERSEGAAPRTDIILLTDGVVDVSPDPRISAREQQRVVNELVPQLHSLGYRIHTIGLSDETDEALLRDMARGSDGLFSKARNAEQLMDSLLQIFQQTVPAERLPITGGLFLIDDSIQEFTALVRKAPDQDATELTSPDGLRYHAASERPDLHWYGTPDYDLITVTDPSPGRWEINAQLQPHSRLTIISNLQLVVEPLVNNINVGEPIPVNFYLKDQRGIVSNPALLDLLTLTLELSGTVESELALKTWQGPPPEDGRYELVLPAPRRPGDYELRLTLDGKSFERLFTHRMTVASQFDVSLTKRLDGDNVHWDLMVDGKETINPGQTDVVVHIRHSGGHSEVLTLKAESPGIWRHTLSPEERANYRISLQASGQTVDGRAFEEHLPTQYFTYPEEGDPQPDPLGDAIGSLREELDDSVAAAERARQGQDSEPPPSTLTLGQPSVVDTEPAGPETATAEPREPTHPLLLAGSLVLANGLLLVLAYFGYRAIMGGRKTQVLDDTDDEPAPSDTGAPPPMQQLESELESPSDSPDTPAPTQPPPPKPASADEEESLFPLGDDQLFDDNSDDPNGR</sequence>
<dbReference type="InterPro" id="IPR036465">
    <property type="entry name" value="vWFA_dom_sf"/>
</dbReference>
<evidence type="ECO:0000256" key="3">
    <source>
        <dbReference type="SAM" id="SignalP"/>
    </source>
</evidence>
<keyword evidence="3" id="KW-0732">Signal</keyword>
<feature type="chain" id="PRO_5017983666" evidence="3">
    <location>
        <begin position="23"/>
        <end position="692"/>
    </location>
</feature>
<dbReference type="PANTHER" id="PTHR45737">
    <property type="entry name" value="VON WILLEBRAND FACTOR A DOMAIN-CONTAINING PROTEIN 5A"/>
    <property type="match status" value="1"/>
</dbReference>
<dbReference type="Gene3D" id="3.40.50.410">
    <property type="entry name" value="von Willebrand factor, type A domain"/>
    <property type="match status" value="1"/>
</dbReference>
<evidence type="ECO:0000313" key="6">
    <source>
        <dbReference type="Proteomes" id="UP000273643"/>
    </source>
</evidence>
<evidence type="ECO:0000313" key="5">
    <source>
        <dbReference type="EMBL" id="ROQ19617.1"/>
    </source>
</evidence>
<dbReference type="OrthoDB" id="798937at2"/>
<dbReference type="InterPro" id="IPR002035">
    <property type="entry name" value="VWF_A"/>
</dbReference>
<dbReference type="PANTHER" id="PTHR45737:SF6">
    <property type="entry name" value="VON WILLEBRAND FACTOR A DOMAIN-CONTAINING PROTEIN 5A"/>
    <property type="match status" value="1"/>
</dbReference>
<feature type="region of interest" description="Disordered" evidence="1">
    <location>
        <begin position="618"/>
        <end position="692"/>
    </location>
</feature>
<proteinExistence type="predicted"/>
<dbReference type="SMART" id="SM00327">
    <property type="entry name" value="VWA"/>
    <property type="match status" value="1"/>
</dbReference>
<dbReference type="Proteomes" id="UP000273643">
    <property type="component" value="Unassembled WGS sequence"/>
</dbReference>
<evidence type="ECO:0000256" key="2">
    <source>
        <dbReference type="SAM" id="Phobius"/>
    </source>
</evidence>
<gene>
    <name evidence="5" type="ORF">EDC38_0202</name>
</gene>
<comment type="caution">
    <text evidence="5">The sequence shown here is derived from an EMBL/GenBank/DDBJ whole genome shotgun (WGS) entry which is preliminary data.</text>
</comment>
<feature type="compositionally biased region" description="Low complexity" evidence="1">
    <location>
        <begin position="638"/>
        <end position="652"/>
    </location>
</feature>
<keyword evidence="2" id="KW-1133">Transmembrane helix</keyword>
<dbReference type="RefSeq" id="WP_123636947.1">
    <property type="nucleotide sequence ID" value="NZ_RJUK01000001.1"/>
</dbReference>
<dbReference type="EMBL" id="RJUK01000001">
    <property type="protein sequence ID" value="ROQ19617.1"/>
    <property type="molecule type" value="Genomic_DNA"/>
</dbReference>
<dbReference type="PROSITE" id="PS50234">
    <property type="entry name" value="VWFA"/>
    <property type="match status" value="1"/>
</dbReference>
<evidence type="ECO:0000259" key="4">
    <source>
        <dbReference type="PROSITE" id="PS50234"/>
    </source>
</evidence>
<name>A0A3N1NX92_9GAMM</name>
<feature type="signal peptide" evidence="3">
    <location>
        <begin position="1"/>
        <end position="22"/>
    </location>
</feature>
<protein>
    <submittedName>
        <fullName evidence="5">Uncharacterized protein (TIGR03503 family)</fullName>
    </submittedName>
</protein>
<feature type="domain" description="VWFA" evidence="4">
    <location>
        <begin position="31"/>
        <end position="219"/>
    </location>
</feature>
<feature type="region of interest" description="Disordered" evidence="1">
    <location>
        <begin position="534"/>
        <end position="582"/>
    </location>
</feature>
<keyword evidence="6" id="KW-1185">Reference proteome</keyword>